<proteinExistence type="predicted"/>
<evidence type="ECO:0000256" key="8">
    <source>
        <dbReference type="ARBA" id="ARBA00021872"/>
    </source>
</evidence>
<organism evidence="24 25">
    <name type="scientific">Absicoccus porci</name>
    <dbReference type="NCBI Taxonomy" id="2486576"/>
    <lineage>
        <taxon>Bacteria</taxon>
        <taxon>Bacillati</taxon>
        <taxon>Bacillota</taxon>
        <taxon>Erysipelotrichia</taxon>
        <taxon>Erysipelotrichales</taxon>
        <taxon>Erysipelotrichaceae</taxon>
        <taxon>Absicoccus</taxon>
    </lineage>
</organism>
<feature type="domain" description="ACT" evidence="23">
    <location>
        <begin position="277"/>
        <end position="355"/>
    </location>
</feature>
<dbReference type="EC" id="4.2.1.51" evidence="6"/>
<comment type="pathway">
    <text evidence="4">Amino-acid biosynthesis; L-phenylalanine biosynthesis; phenylpyruvate from prephenate: step 1/1.</text>
</comment>
<feature type="domain" description="Chorismate mutase" evidence="21">
    <location>
        <begin position="1"/>
        <end position="88"/>
    </location>
</feature>
<dbReference type="Pfam" id="PF00800">
    <property type="entry name" value="PDT"/>
    <property type="match status" value="1"/>
</dbReference>
<evidence type="ECO:0000259" key="21">
    <source>
        <dbReference type="PROSITE" id="PS51168"/>
    </source>
</evidence>
<dbReference type="UniPathway" id="UPA00120">
    <property type="reaction ID" value="UER00203"/>
</dbReference>
<keyword evidence="25" id="KW-1185">Reference proteome</keyword>
<dbReference type="PROSITE" id="PS51171">
    <property type="entry name" value="PREPHENATE_DEHYDR_3"/>
    <property type="match status" value="1"/>
</dbReference>
<reference evidence="24 25" key="1">
    <citation type="submission" date="2018-11" db="EMBL/GenBank/DDBJ databases">
        <title>Clostridium sp. nov., a member of the family Erysipelotrichaceae isolated from pig faeces.</title>
        <authorList>
            <person name="Chang Y.-H."/>
        </authorList>
    </citation>
    <scope>NUCLEOTIDE SEQUENCE [LARGE SCALE GENOMIC DNA]</scope>
    <source>
        <strain evidence="24 25">YH-panp20</strain>
    </source>
</reference>
<dbReference type="PIRSF" id="PIRSF001500">
    <property type="entry name" value="Chor_mut_pdt_Ppr"/>
    <property type="match status" value="1"/>
</dbReference>
<name>A0A3N0I0S5_9FIRM</name>
<dbReference type="GO" id="GO:0046417">
    <property type="term" value="P:chorismate metabolic process"/>
    <property type="evidence" value="ECO:0007669"/>
    <property type="project" value="InterPro"/>
</dbReference>
<keyword evidence="12" id="KW-0584">Phenylalanine biosynthesis</keyword>
<dbReference type="Gene3D" id="3.30.70.260">
    <property type="match status" value="1"/>
</dbReference>
<evidence type="ECO:0000256" key="5">
    <source>
        <dbReference type="ARBA" id="ARBA00004817"/>
    </source>
</evidence>
<dbReference type="EMBL" id="RJQC01000002">
    <property type="protein sequence ID" value="RNM30635.1"/>
    <property type="molecule type" value="Genomic_DNA"/>
</dbReference>
<evidence type="ECO:0000313" key="25">
    <source>
        <dbReference type="Proteomes" id="UP000276568"/>
    </source>
</evidence>
<feature type="binding site" evidence="19">
    <location>
        <position position="8"/>
    </location>
    <ligand>
        <name>substrate</name>
    </ligand>
</feature>
<evidence type="ECO:0000256" key="17">
    <source>
        <dbReference type="ARBA" id="ARBA00031520"/>
    </source>
</evidence>
<comment type="pathway">
    <text evidence="5">Metabolic intermediate biosynthesis; prephenate biosynthesis; prephenate from chorismate: step 1/1.</text>
</comment>
<dbReference type="PROSITE" id="PS51671">
    <property type="entry name" value="ACT"/>
    <property type="match status" value="1"/>
</dbReference>
<dbReference type="SUPFAM" id="SSF55021">
    <property type="entry name" value="ACT-like"/>
    <property type="match status" value="1"/>
</dbReference>
<dbReference type="InterPro" id="IPR011279">
    <property type="entry name" value="Chorismate_mutase_GmP"/>
</dbReference>
<keyword evidence="14" id="KW-0456">Lyase</keyword>
<dbReference type="PANTHER" id="PTHR21022:SF19">
    <property type="entry name" value="PREPHENATE DEHYDRATASE-RELATED"/>
    <property type="match status" value="1"/>
</dbReference>
<dbReference type="Gene3D" id="1.20.59.10">
    <property type="entry name" value="Chorismate mutase"/>
    <property type="match status" value="1"/>
</dbReference>
<evidence type="ECO:0000256" key="11">
    <source>
        <dbReference type="ARBA" id="ARBA00023141"/>
    </source>
</evidence>
<keyword evidence="10" id="KW-0028">Amino-acid biosynthesis</keyword>
<dbReference type="GO" id="GO:0009094">
    <property type="term" value="P:L-phenylalanine biosynthetic process"/>
    <property type="evidence" value="ECO:0007669"/>
    <property type="project" value="UniProtKB-UniPathway"/>
</dbReference>
<dbReference type="RefSeq" id="WP_128520543.1">
    <property type="nucleotide sequence ID" value="NZ_CAUWBR010000021.1"/>
</dbReference>
<evidence type="ECO:0000256" key="1">
    <source>
        <dbReference type="ARBA" id="ARBA00000824"/>
    </source>
</evidence>
<dbReference type="Pfam" id="PF01842">
    <property type="entry name" value="ACT"/>
    <property type="match status" value="1"/>
</dbReference>
<feature type="site" description="Essential for prephenate dehydratase activity" evidence="20">
    <location>
        <position position="260"/>
    </location>
</feature>
<evidence type="ECO:0000256" key="15">
    <source>
        <dbReference type="ARBA" id="ARBA00023268"/>
    </source>
</evidence>
<dbReference type="PROSITE" id="PS51168">
    <property type="entry name" value="CHORISMATE_MUT_2"/>
    <property type="match status" value="1"/>
</dbReference>
<accession>A0A3N0I0S5</accession>
<protein>
    <recommendedName>
        <fullName evidence="7">Bifunctional chorismate mutase/prephenate dehydratase</fullName>
        <ecNumber evidence="6">4.2.1.51</ecNumber>
    </recommendedName>
    <alternativeName>
        <fullName evidence="17">Chorismate mutase-prephenate dehydratase</fullName>
    </alternativeName>
    <alternativeName>
        <fullName evidence="8">Prephenate dehydratase</fullName>
    </alternativeName>
    <alternativeName>
        <fullName evidence="16">p-protein</fullName>
    </alternativeName>
</protein>
<feature type="domain" description="Prephenate dehydratase" evidence="22">
    <location>
        <begin position="92"/>
        <end position="267"/>
    </location>
</feature>
<dbReference type="GO" id="GO:0004664">
    <property type="term" value="F:prephenate dehydratase activity"/>
    <property type="evidence" value="ECO:0007669"/>
    <property type="project" value="UniProtKB-EC"/>
</dbReference>
<evidence type="ECO:0000256" key="20">
    <source>
        <dbReference type="PIRSR" id="PIRSR001500-2"/>
    </source>
</evidence>
<dbReference type="InterPro" id="IPR036263">
    <property type="entry name" value="Chorismate_II_sf"/>
</dbReference>
<dbReference type="GO" id="GO:0005737">
    <property type="term" value="C:cytoplasm"/>
    <property type="evidence" value="ECO:0007669"/>
    <property type="project" value="UniProtKB-SubCell"/>
</dbReference>
<dbReference type="OrthoDB" id="9802281at2"/>
<dbReference type="AlphaFoldDB" id="A0A3N0I0S5"/>
<dbReference type="PANTHER" id="PTHR21022">
    <property type="entry name" value="PREPHENATE DEHYDRATASE P PROTEIN"/>
    <property type="match status" value="1"/>
</dbReference>
<dbReference type="InterPro" id="IPR002912">
    <property type="entry name" value="ACT_dom"/>
</dbReference>
<evidence type="ECO:0000256" key="2">
    <source>
        <dbReference type="ARBA" id="ARBA00002364"/>
    </source>
</evidence>
<evidence type="ECO:0000259" key="23">
    <source>
        <dbReference type="PROSITE" id="PS51671"/>
    </source>
</evidence>
<dbReference type="CDD" id="cd04905">
    <property type="entry name" value="ACT_CM-PDT"/>
    <property type="match status" value="1"/>
</dbReference>
<evidence type="ECO:0000256" key="7">
    <source>
        <dbReference type="ARBA" id="ARBA00014401"/>
    </source>
</evidence>
<evidence type="ECO:0000256" key="14">
    <source>
        <dbReference type="ARBA" id="ARBA00023239"/>
    </source>
</evidence>
<keyword evidence="11" id="KW-0057">Aromatic amino acid biosynthesis</keyword>
<comment type="catalytic activity">
    <reaction evidence="18">
        <text>prephenate + H(+) = 3-phenylpyruvate + CO2 + H2O</text>
        <dbReference type="Rhea" id="RHEA:21648"/>
        <dbReference type="ChEBI" id="CHEBI:15377"/>
        <dbReference type="ChEBI" id="CHEBI:15378"/>
        <dbReference type="ChEBI" id="CHEBI:16526"/>
        <dbReference type="ChEBI" id="CHEBI:18005"/>
        <dbReference type="ChEBI" id="CHEBI:29934"/>
        <dbReference type="EC" id="4.2.1.51"/>
    </reaction>
</comment>
<evidence type="ECO:0000256" key="19">
    <source>
        <dbReference type="PIRSR" id="PIRSR001500-1"/>
    </source>
</evidence>
<comment type="catalytic activity">
    <reaction evidence="1">
        <text>chorismate = prephenate</text>
        <dbReference type="Rhea" id="RHEA:13897"/>
        <dbReference type="ChEBI" id="CHEBI:29748"/>
        <dbReference type="ChEBI" id="CHEBI:29934"/>
        <dbReference type="EC" id="5.4.99.5"/>
    </reaction>
</comment>
<evidence type="ECO:0000256" key="9">
    <source>
        <dbReference type="ARBA" id="ARBA00022490"/>
    </source>
</evidence>
<feature type="binding site" evidence="19">
    <location>
        <position position="84"/>
    </location>
    <ligand>
        <name>substrate</name>
    </ligand>
</feature>
<evidence type="ECO:0000256" key="16">
    <source>
        <dbReference type="ARBA" id="ARBA00031175"/>
    </source>
</evidence>
<gene>
    <name evidence="24" type="ORF">EDX97_07595</name>
</gene>
<dbReference type="UniPathway" id="UPA00121">
    <property type="reaction ID" value="UER00345"/>
</dbReference>
<feature type="binding site" evidence="19">
    <location>
        <position position="25"/>
    </location>
    <ligand>
        <name>substrate</name>
    </ligand>
</feature>
<evidence type="ECO:0000256" key="18">
    <source>
        <dbReference type="ARBA" id="ARBA00047848"/>
    </source>
</evidence>
<feature type="binding site" evidence="19">
    <location>
        <position position="45"/>
    </location>
    <ligand>
        <name>substrate</name>
    </ligand>
</feature>
<comment type="caution">
    <text evidence="24">The sequence shown here is derived from an EMBL/GenBank/DDBJ whole genome shotgun (WGS) entry which is preliminary data.</text>
</comment>
<dbReference type="Pfam" id="PF01817">
    <property type="entry name" value="CM_2"/>
    <property type="match status" value="1"/>
</dbReference>
<feature type="binding site" evidence="19">
    <location>
        <position position="36"/>
    </location>
    <ligand>
        <name>substrate</name>
    </ligand>
</feature>
<dbReference type="SUPFAM" id="SSF53850">
    <property type="entry name" value="Periplasmic binding protein-like II"/>
    <property type="match status" value="1"/>
</dbReference>
<keyword evidence="9" id="KW-0963">Cytoplasm</keyword>
<dbReference type="Gene3D" id="3.40.190.10">
    <property type="entry name" value="Periplasmic binding protein-like II"/>
    <property type="match status" value="2"/>
</dbReference>
<dbReference type="InterPro" id="IPR036979">
    <property type="entry name" value="CM_dom_sf"/>
</dbReference>
<evidence type="ECO:0000313" key="24">
    <source>
        <dbReference type="EMBL" id="RNM30635.1"/>
    </source>
</evidence>
<dbReference type="CDD" id="cd13631">
    <property type="entry name" value="PBP2_Ct-PDT_like"/>
    <property type="match status" value="1"/>
</dbReference>
<dbReference type="InterPro" id="IPR008242">
    <property type="entry name" value="Chor_mutase/pphenate_deHydtase"/>
</dbReference>
<evidence type="ECO:0000259" key="22">
    <source>
        <dbReference type="PROSITE" id="PS51171"/>
    </source>
</evidence>
<feature type="binding site" evidence="19">
    <location>
        <position position="80"/>
    </location>
    <ligand>
        <name>substrate</name>
    </ligand>
</feature>
<evidence type="ECO:0000256" key="4">
    <source>
        <dbReference type="ARBA" id="ARBA00004741"/>
    </source>
</evidence>
<dbReference type="InterPro" id="IPR001086">
    <property type="entry name" value="Preph_deHydtase"/>
</dbReference>
<evidence type="ECO:0000256" key="10">
    <source>
        <dbReference type="ARBA" id="ARBA00022605"/>
    </source>
</evidence>
<dbReference type="Proteomes" id="UP000276568">
    <property type="component" value="Unassembled WGS sequence"/>
</dbReference>
<dbReference type="NCBIfam" id="TIGR01805">
    <property type="entry name" value="CM_mono_grmpos"/>
    <property type="match status" value="1"/>
</dbReference>
<comment type="subcellular location">
    <subcellularLocation>
        <location evidence="3">Cytoplasm</location>
    </subcellularLocation>
</comment>
<evidence type="ECO:0000256" key="6">
    <source>
        <dbReference type="ARBA" id="ARBA00013147"/>
    </source>
</evidence>
<sequence>MNQLEEARKEIDAVDREMANLYTRRLDAVTKVLQYKKEHGLPILDAKREGQVIEKNVGQIENPNYKRPYRDFVKMMMRNSREYQQTLLSNDVIAYCGVKGAFGHLATERLFPGSPTIHFKSFDEVFQAVVNRKAHYGVIPFENSNSGLVGEVLDGLRKYPVYIQKMADQQIEQCLLGMPEATLKDIEYVYSKDQALAQSKRFLQQLSVQTIAYPNTAMAAQYVANENDIHKAAIGAKENADLYGLKILAEHIEENSQNTTRFLVIGLEPAKTGNRFSIIFETQHISGSLAKIIEIIAKHHLNMDSIQSRPRKNEPFEYFFYIEILDEMLDSDNVKEALREIKEVCESFKVLGMYPVEGIEEEKK</sequence>
<evidence type="ECO:0000256" key="13">
    <source>
        <dbReference type="ARBA" id="ARBA00023235"/>
    </source>
</evidence>
<dbReference type="SUPFAM" id="SSF48600">
    <property type="entry name" value="Chorismate mutase II"/>
    <property type="match status" value="1"/>
</dbReference>
<evidence type="ECO:0000256" key="3">
    <source>
        <dbReference type="ARBA" id="ARBA00004496"/>
    </source>
</evidence>
<dbReference type="SMART" id="SM00830">
    <property type="entry name" value="CM_2"/>
    <property type="match status" value="1"/>
</dbReference>
<keyword evidence="15" id="KW-0511">Multifunctional enzyme</keyword>
<evidence type="ECO:0000256" key="12">
    <source>
        <dbReference type="ARBA" id="ARBA00023222"/>
    </source>
</evidence>
<dbReference type="GO" id="GO:0004106">
    <property type="term" value="F:chorismate mutase activity"/>
    <property type="evidence" value="ECO:0007669"/>
    <property type="project" value="UniProtKB-EC"/>
</dbReference>
<dbReference type="InterPro" id="IPR045865">
    <property type="entry name" value="ACT-like_dom_sf"/>
</dbReference>
<feature type="binding site" evidence="19">
    <location>
        <position position="49"/>
    </location>
    <ligand>
        <name>substrate</name>
    </ligand>
</feature>
<keyword evidence="13 24" id="KW-0413">Isomerase</keyword>
<comment type="function">
    <text evidence="2">Catalyzes the Claisen rearrangement of chorismate to prephenate and the decarboxylation/dehydration of prephenate to phenylpyruvate.</text>
</comment>
<dbReference type="InterPro" id="IPR002701">
    <property type="entry name" value="CM_II_prokaryot"/>
</dbReference>